<protein>
    <recommendedName>
        <fullName evidence="4">YwdI family protein</fullName>
    </recommendedName>
</protein>
<feature type="compositionally biased region" description="Basic and acidic residues" evidence="1">
    <location>
        <begin position="56"/>
        <end position="70"/>
    </location>
</feature>
<dbReference type="InterPro" id="IPR035218">
    <property type="entry name" value="DUF5327"/>
</dbReference>
<dbReference type="Proteomes" id="UP000290649">
    <property type="component" value="Unassembled WGS sequence"/>
</dbReference>
<evidence type="ECO:0000313" key="3">
    <source>
        <dbReference type="Proteomes" id="UP000290649"/>
    </source>
</evidence>
<dbReference type="OrthoDB" id="2884526at2"/>
<name>A0A4Q0VVV3_9BACI</name>
<evidence type="ECO:0000256" key="1">
    <source>
        <dbReference type="SAM" id="MobiDB-lite"/>
    </source>
</evidence>
<dbReference type="Pfam" id="PF17261">
    <property type="entry name" value="DUF5327"/>
    <property type="match status" value="1"/>
</dbReference>
<comment type="caution">
    <text evidence="2">The sequence shown here is derived from an EMBL/GenBank/DDBJ whole genome shotgun (WGS) entry which is preliminary data.</text>
</comment>
<keyword evidence="3" id="KW-1185">Reference proteome</keyword>
<organism evidence="2 3">
    <name type="scientific">Anaerobacillus alkaliphilus</name>
    <dbReference type="NCBI Taxonomy" id="1548597"/>
    <lineage>
        <taxon>Bacteria</taxon>
        <taxon>Bacillati</taxon>
        <taxon>Bacillota</taxon>
        <taxon>Bacilli</taxon>
        <taxon>Bacillales</taxon>
        <taxon>Bacillaceae</taxon>
        <taxon>Anaerobacillus</taxon>
    </lineage>
</organism>
<reference evidence="2 3" key="1">
    <citation type="journal article" date="2019" name="Int. J. Syst. Evol. Microbiol.">
        <title>Anaerobacillus alkaliphilus sp. nov., a novel alkaliphilic and moderately halophilic bacterium.</title>
        <authorList>
            <person name="Borsodi A.K."/>
            <person name="Aszalos J.M."/>
            <person name="Bihari P."/>
            <person name="Nagy I."/>
            <person name="Schumann P."/>
            <person name="Sproer C."/>
            <person name="Kovacs A.L."/>
            <person name="Boka K."/>
            <person name="Dobosy P."/>
            <person name="Ovari M."/>
            <person name="Szili-Kovacs T."/>
            <person name="Toth E."/>
        </authorList>
    </citation>
    <scope>NUCLEOTIDE SEQUENCE [LARGE SCALE GENOMIC DNA]</scope>
    <source>
        <strain evidence="2 3">B16-10</strain>
    </source>
</reference>
<feature type="region of interest" description="Disordered" evidence="1">
    <location>
        <begin position="45"/>
        <end position="76"/>
    </location>
</feature>
<dbReference type="EMBL" id="QOUX01000021">
    <property type="protein sequence ID" value="RXJ02762.1"/>
    <property type="molecule type" value="Genomic_DNA"/>
</dbReference>
<proteinExistence type="predicted"/>
<accession>A0A4Q0VVV3</accession>
<evidence type="ECO:0000313" key="2">
    <source>
        <dbReference type="EMBL" id="RXJ02762.1"/>
    </source>
</evidence>
<gene>
    <name evidence="2" type="ORF">DS745_05470</name>
</gene>
<evidence type="ECO:0008006" key="4">
    <source>
        <dbReference type="Google" id="ProtNLM"/>
    </source>
</evidence>
<sequence length="76" mass="8636">MREIILKKIEERVVAAKIHTGEKLTEDLISIKAYCDLLLEAEKDERPATVSAPRQSAEKPKLVTHEKPDSDSLFDF</sequence>
<dbReference type="RefSeq" id="WP_129077270.1">
    <property type="nucleotide sequence ID" value="NZ_QOUX01000021.1"/>
</dbReference>
<dbReference type="AlphaFoldDB" id="A0A4Q0VVV3"/>